<protein>
    <recommendedName>
        <fullName evidence="3">Restriction endonuclease</fullName>
    </recommendedName>
</protein>
<evidence type="ECO:0000313" key="1">
    <source>
        <dbReference type="EMBL" id="RKT78576.1"/>
    </source>
</evidence>
<name>A0A495Y0Y8_9MICO</name>
<sequence>MPVSERPGDVQIDSSQAATLNAAAWLRHWGHPDAQATDRGADGAVDVWSTTALARVSFEAAPVGADTVAAVVAAAARDGGKRPYVFSGAGFTAQAVAHADAVGAALVRYDLRGGVTPASSAAPGLGVVPGAAGVPPTAPLPTSVDAEARHRLLLRALPSFPRDQVRWWTRTAYEHSVSSRSAPAGGWWRRNWTFTAAGVLGLSTVNNIAQAATETIPANPGGNVTTLFIAGGLTFLGVRRRRRAEAWRRHQARPTGVHELPSEVADVVLNLPTVAHHGAPSTVAQFERVRAELDSYLEEGEFVTDALVWAYYVRPQSAGTLRDWVDSRPARMAQVPRGW</sequence>
<reference evidence="1 2" key="1">
    <citation type="submission" date="2018-10" db="EMBL/GenBank/DDBJ databases">
        <title>Sequencing the genomes of 1000 actinobacteria strains.</title>
        <authorList>
            <person name="Klenk H.-P."/>
        </authorList>
    </citation>
    <scope>NUCLEOTIDE SEQUENCE [LARGE SCALE GENOMIC DNA]</scope>
    <source>
        <strain evidence="1 2">DSM 44267</strain>
    </source>
</reference>
<accession>A0A495Y0Y8</accession>
<keyword evidence="2" id="KW-1185">Reference proteome</keyword>
<dbReference type="AlphaFoldDB" id="A0A495Y0Y8"/>
<comment type="caution">
    <text evidence="1">The sequence shown here is derived from an EMBL/GenBank/DDBJ whole genome shotgun (WGS) entry which is preliminary data.</text>
</comment>
<dbReference type="Proteomes" id="UP000278440">
    <property type="component" value="Unassembled WGS sequence"/>
</dbReference>
<evidence type="ECO:0000313" key="2">
    <source>
        <dbReference type="Proteomes" id="UP000278440"/>
    </source>
</evidence>
<organism evidence="1 2">
    <name type="scientific">Terracoccus luteus</name>
    <dbReference type="NCBI Taxonomy" id="53356"/>
    <lineage>
        <taxon>Bacteria</taxon>
        <taxon>Bacillati</taxon>
        <taxon>Actinomycetota</taxon>
        <taxon>Actinomycetes</taxon>
        <taxon>Micrococcales</taxon>
        <taxon>Intrasporangiaceae</taxon>
        <taxon>Terracoccus</taxon>
    </lineage>
</organism>
<evidence type="ECO:0008006" key="3">
    <source>
        <dbReference type="Google" id="ProtNLM"/>
    </source>
</evidence>
<dbReference type="EMBL" id="RBXT01000001">
    <property type="protein sequence ID" value="RKT78576.1"/>
    <property type="molecule type" value="Genomic_DNA"/>
</dbReference>
<proteinExistence type="predicted"/>
<gene>
    <name evidence="1" type="ORF">DFJ68_2023</name>
</gene>